<accession>A0A6P7G2F9</accession>
<dbReference type="AlphaFoldDB" id="A0A6P7G2F9"/>
<dbReference type="InterPro" id="IPR036397">
    <property type="entry name" value="RNaseH_sf"/>
</dbReference>
<evidence type="ECO:0000259" key="1">
    <source>
        <dbReference type="Pfam" id="PF13358"/>
    </source>
</evidence>
<name>A0A6P7G2F9_DIAVI</name>
<sequence length="273" mass="31536">MDETWINEGHTVKKVWQDLNIKSKREAFIEGWSTGLKTPSGKGRRLIITHIGSDTGFLDDGLLLFESRKTGGDYHEEMTSEVFEQWFKRILPKLEPGSVVVMDNAPYHSRRLEQLPTTAWRKGRIQEWLTEKGIAYEESMLKIQLLDIARLRKMEYLKYAVDETAKDYGVKVLRLPPYHCELNPIELIWAQVKGEVARNNKTYKLTEVKELLTQAILHVTPEKWAKCIGNIVKEEHRMWELDIHMEVLIEPIIITPGEDDSDSSTASSDLDSN</sequence>
<dbReference type="PANTHER" id="PTHR33939">
    <property type="entry name" value="PROTEIN CBG22215"/>
    <property type="match status" value="1"/>
</dbReference>
<dbReference type="InParanoid" id="A0A6P7G2F9"/>
<dbReference type="PANTHER" id="PTHR33939:SF1">
    <property type="entry name" value="DUF4371 DOMAIN-CONTAINING PROTEIN"/>
    <property type="match status" value="1"/>
</dbReference>
<dbReference type="OrthoDB" id="10048767at2759"/>
<dbReference type="Pfam" id="PF13358">
    <property type="entry name" value="DDE_3"/>
    <property type="match status" value="1"/>
</dbReference>
<gene>
    <name evidence="2" type="primary">LOC114333544</name>
</gene>
<organism evidence="2">
    <name type="scientific">Diabrotica virgifera virgifera</name>
    <name type="common">western corn rootworm</name>
    <dbReference type="NCBI Taxonomy" id="50390"/>
    <lineage>
        <taxon>Eukaryota</taxon>
        <taxon>Metazoa</taxon>
        <taxon>Ecdysozoa</taxon>
        <taxon>Arthropoda</taxon>
        <taxon>Hexapoda</taxon>
        <taxon>Insecta</taxon>
        <taxon>Pterygota</taxon>
        <taxon>Neoptera</taxon>
        <taxon>Endopterygota</taxon>
        <taxon>Coleoptera</taxon>
        <taxon>Polyphaga</taxon>
        <taxon>Cucujiformia</taxon>
        <taxon>Chrysomeloidea</taxon>
        <taxon>Chrysomelidae</taxon>
        <taxon>Galerucinae</taxon>
        <taxon>Diabroticina</taxon>
        <taxon>Diabroticites</taxon>
        <taxon>Diabrotica</taxon>
    </lineage>
</organism>
<dbReference type="GO" id="GO:0003676">
    <property type="term" value="F:nucleic acid binding"/>
    <property type="evidence" value="ECO:0007669"/>
    <property type="project" value="InterPro"/>
</dbReference>
<dbReference type="Gene3D" id="3.30.420.10">
    <property type="entry name" value="Ribonuclease H-like superfamily/Ribonuclease H"/>
    <property type="match status" value="1"/>
</dbReference>
<dbReference type="KEGG" id="dvv:114333544"/>
<reference evidence="2" key="1">
    <citation type="submission" date="2025-08" db="UniProtKB">
        <authorList>
            <consortium name="RefSeq"/>
        </authorList>
    </citation>
    <scope>IDENTIFICATION</scope>
    <source>
        <tissue evidence="2">Whole insect</tissue>
    </source>
</reference>
<dbReference type="RefSeq" id="XP_028139233.1">
    <property type="nucleotide sequence ID" value="XM_028283432.1"/>
</dbReference>
<dbReference type="InterPro" id="IPR038717">
    <property type="entry name" value="Tc1-like_DDE_dom"/>
</dbReference>
<evidence type="ECO:0000313" key="2">
    <source>
        <dbReference type="RefSeq" id="XP_028139233.1"/>
    </source>
</evidence>
<protein>
    <submittedName>
        <fullName evidence="2">Uncharacterized protein LOC114333544</fullName>
    </submittedName>
</protein>
<proteinExistence type="predicted"/>
<feature type="domain" description="Tc1-like transposase DDE" evidence="1">
    <location>
        <begin position="74"/>
        <end position="204"/>
    </location>
</feature>